<feature type="compositionally biased region" description="Basic and acidic residues" evidence="1">
    <location>
        <begin position="51"/>
        <end position="64"/>
    </location>
</feature>
<feature type="region of interest" description="Disordered" evidence="1">
    <location>
        <begin position="1"/>
        <end position="85"/>
    </location>
</feature>
<gene>
    <name evidence="2" type="ordered locus">gll1653</name>
</gene>
<keyword evidence="3" id="KW-1185">Reference proteome</keyword>
<sequence length="408" mass="44624">MALPDFAALPHHRDAREGGPCRRTQNRARRSSDCRRTGAGGTGLLQLGSPDADRTAAAPDDHRHPTAGAADDDGGGCTGPLAGSARFRPTHQIAFEKFHTQLEFARHDLHRAEHELGDLAAKVEPGHQKTGHHRQARKKWDARQHGAQDDTREARLDHPVFPAHPGGVELDEHPVGVDVGNRRAAHLHLGGNRRGDQFADGRGVLEQQHHPQAHRRFAVAQHDRAALAAQENPPVARFRRRHLLQVRLLKIQGDPALQAPVEHRGVHPNSHFFLGVLEGQAALLLGDAHVFVAFELRPAAVKTDGLEDLENFLQNRPGQCAAADGQTGQFEFGALGFEGHRAQCLDTPPSYRQLPDRFARRAPRQRGGSTERSIGRSNRRDTVGGEVAASDRRVFREQDAGRAGLPGA</sequence>
<feature type="region of interest" description="Disordered" evidence="1">
    <location>
        <begin position="348"/>
        <end position="408"/>
    </location>
</feature>
<dbReference type="EnsemblBacteria" id="BAC89594">
    <property type="protein sequence ID" value="BAC89594"/>
    <property type="gene ID" value="BAC89594"/>
</dbReference>
<dbReference type="Proteomes" id="UP000000557">
    <property type="component" value="Chromosome"/>
</dbReference>
<dbReference type="AlphaFoldDB" id="Q7NK27"/>
<evidence type="ECO:0000313" key="3">
    <source>
        <dbReference type="Proteomes" id="UP000000557"/>
    </source>
</evidence>
<dbReference type="KEGG" id="gvi:gll1653"/>
<organism evidence="2 3">
    <name type="scientific">Gloeobacter violaceus (strain ATCC 29082 / PCC 7421)</name>
    <dbReference type="NCBI Taxonomy" id="251221"/>
    <lineage>
        <taxon>Bacteria</taxon>
        <taxon>Bacillati</taxon>
        <taxon>Cyanobacteriota</taxon>
        <taxon>Cyanophyceae</taxon>
        <taxon>Gloeobacterales</taxon>
        <taxon>Gloeobacteraceae</taxon>
        <taxon>Gloeobacter</taxon>
    </lineage>
</organism>
<dbReference type="EMBL" id="BA000045">
    <property type="protein sequence ID" value="BAC89594.1"/>
    <property type="molecule type" value="Genomic_DNA"/>
</dbReference>
<name>Q7NK27_GLOVI</name>
<protein>
    <submittedName>
        <fullName evidence="2">Gll1653 protein</fullName>
    </submittedName>
</protein>
<reference evidence="2 3" key="1">
    <citation type="journal article" date="2003" name="DNA Res.">
        <title>Complete genome structure of Gloeobacter violaceus PCC 7421, a cyanobacterium that lacks thylakoids.</title>
        <authorList>
            <person name="Nakamura Y."/>
            <person name="Kaneko T."/>
            <person name="Sato S."/>
            <person name="Mimuro M."/>
            <person name="Miyashita H."/>
            <person name="Tsuchiya T."/>
            <person name="Sasamoto S."/>
            <person name="Watanabe A."/>
            <person name="Kawashima K."/>
            <person name="Kishida Y."/>
            <person name="Kiyokawa C."/>
            <person name="Kohara M."/>
            <person name="Matsumoto M."/>
            <person name="Matsuno A."/>
            <person name="Nakazaki N."/>
            <person name="Shimpo S."/>
            <person name="Takeuchi C."/>
            <person name="Yamada M."/>
            <person name="Tabata S."/>
        </authorList>
    </citation>
    <scope>NUCLEOTIDE SEQUENCE [LARGE SCALE GENOMIC DNA]</scope>
    <source>
        <strain evidence="3">ATCC 29082 / PCC 7421</strain>
    </source>
</reference>
<dbReference type="HOGENOM" id="CLU_673975_0_0_3"/>
<evidence type="ECO:0000313" key="2">
    <source>
        <dbReference type="EMBL" id="BAC89594.1"/>
    </source>
</evidence>
<accession>Q7NK27</accession>
<reference evidence="2 3" key="2">
    <citation type="journal article" date="2003" name="DNA Res.">
        <title>Complete genome structure of Gloeobacter violaceus PCC 7421, a cyanobacterium that lacks thylakoids (supplement).</title>
        <authorList>
            <person name="Nakamura Y."/>
            <person name="Kaneko T."/>
            <person name="Sato S."/>
            <person name="Mimuro M."/>
            <person name="Miyashita H."/>
            <person name="Tsuchiya T."/>
            <person name="Sasamoto S."/>
            <person name="Watanabe A."/>
            <person name="Kawashima K."/>
            <person name="Kishida Y."/>
            <person name="Kiyokawa C."/>
            <person name="Kohara M."/>
            <person name="Matsumoto M."/>
            <person name="Matsuno A."/>
            <person name="Nakazaki N."/>
            <person name="Shimpo S."/>
            <person name="Takeuchi C."/>
            <person name="Yamada M."/>
            <person name="Tabata S."/>
        </authorList>
    </citation>
    <scope>NUCLEOTIDE SEQUENCE [LARGE SCALE GENOMIC DNA]</scope>
    <source>
        <strain evidence="3">ATCC 29082 / PCC 7421</strain>
    </source>
</reference>
<feature type="compositionally biased region" description="Polar residues" evidence="1">
    <location>
        <begin position="367"/>
        <end position="376"/>
    </location>
</feature>
<dbReference type="STRING" id="251221.gene:10759143"/>
<feature type="compositionally biased region" description="Basic and acidic residues" evidence="1">
    <location>
        <begin position="378"/>
        <end position="400"/>
    </location>
</feature>
<proteinExistence type="predicted"/>
<feature type="compositionally biased region" description="Basic and acidic residues" evidence="1">
    <location>
        <begin position="11"/>
        <end position="20"/>
    </location>
</feature>
<evidence type="ECO:0000256" key="1">
    <source>
        <dbReference type="SAM" id="MobiDB-lite"/>
    </source>
</evidence>
<dbReference type="InParanoid" id="Q7NK27"/>